<dbReference type="Proteomes" id="UP000035680">
    <property type="component" value="Unassembled WGS sequence"/>
</dbReference>
<evidence type="ECO:0000256" key="1">
    <source>
        <dbReference type="ARBA" id="ARBA00004606"/>
    </source>
</evidence>
<evidence type="ECO:0000259" key="12">
    <source>
        <dbReference type="Pfam" id="PF02434"/>
    </source>
</evidence>
<dbReference type="PANTHER" id="PTHR23033">
    <property type="entry name" value="BETA1,3-GALACTOSYLTRANSFERASE"/>
    <property type="match status" value="1"/>
</dbReference>
<dbReference type="STRING" id="75913.A0A0K0F457"/>
<keyword evidence="8" id="KW-0547">Nucleotide-binding</keyword>
<dbReference type="InterPro" id="IPR003378">
    <property type="entry name" value="Fringe-like_glycosylTrfase"/>
</dbReference>
<sequence>MCPQYTTSRVKFQKETWLNRCNDFLYVSSLSNSSLPSIGADVVEGRDTLWEKIRFGLEYVYLHYFNKYDWFLLADDDSFVIMENMRFFLLSQNSNTTLHYGFRMKDMKFKNKEGYVQGGGGDVLSKMDLQIIVNYGFQNDSLCGNGNGDSGDTELGKCLSNIGIKIGETRDFQSRLTFLPGTPDAFTGVDKNQIFNSFQKLSYYTLNRGIESLSEYLISLHYLSGHNMYIIEYLMYRANVFGRQSSFYRNITRSKISDNMLKSLIYRKLKQNF</sequence>
<dbReference type="EC" id="2.4.1.122" evidence="4"/>
<evidence type="ECO:0000256" key="10">
    <source>
        <dbReference type="ARBA" id="ARBA00022989"/>
    </source>
</evidence>
<dbReference type="Gene3D" id="3.90.550.50">
    <property type="match status" value="1"/>
</dbReference>
<dbReference type="GO" id="GO:0016263">
    <property type="term" value="F:glycoprotein-N-acetylgalactosamine 3-beta-galactosyltransferase activity"/>
    <property type="evidence" value="ECO:0007669"/>
    <property type="project" value="UniProtKB-EC"/>
</dbReference>
<accession>A0A0K0F457</accession>
<evidence type="ECO:0000256" key="3">
    <source>
        <dbReference type="ARBA" id="ARBA00006462"/>
    </source>
</evidence>
<evidence type="ECO:0000256" key="8">
    <source>
        <dbReference type="ARBA" id="ARBA00022741"/>
    </source>
</evidence>
<protein>
    <recommendedName>
        <fullName evidence="4">N-acetylgalactosaminide beta-1,3-galactosyltransferase</fullName>
        <ecNumber evidence="4">2.4.1.122</ecNumber>
    </recommendedName>
</protein>
<reference evidence="13" key="1">
    <citation type="submission" date="2014-07" db="EMBL/GenBank/DDBJ databases">
        <authorList>
            <person name="Martin A.A"/>
            <person name="De Silva N."/>
        </authorList>
    </citation>
    <scope>NUCLEOTIDE SEQUENCE</scope>
</reference>
<reference evidence="14" key="2">
    <citation type="submission" date="2015-08" db="UniProtKB">
        <authorList>
            <consortium name="WormBaseParasite"/>
        </authorList>
    </citation>
    <scope>IDENTIFICATION</scope>
</reference>
<keyword evidence="6" id="KW-0808">Transferase</keyword>
<dbReference type="GO" id="GO:0000166">
    <property type="term" value="F:nucleotide binding"/>
    <property type="evidence" value="ECO:0007669"/>
    <property type="project" value="UniProtKB-KW"/>
</dbReference>
<evidence type="ECO:0000256" key="11">
    <source>
        <dbReference type="ARBA" id="ARBA00023136"/>
    </source>
</evidence>
<feature type="domain" description="Fringe-like glycosyltransferase" evidence="12">
    <location>
        <begin position="2"/>
        <end position="177"/>
    </location>
</feature>
<comment type="pathway">
    <text evidence="2">Protein modification; protein glycosylation.</text>
</comment>
<dbReference type="PANTHER" id="PTHR23033:SF14">
    <property type="entry name" value="GLYCOPROTEIN-N-ACETYLGALACTOSAMINE 3-BETA-GALACTOSYLTRANSFERASE 1-RELATED"/>
    <property type="match status" value="1"/>
</dbReference>
<evidence type="ECO:0000256" key="6">
    <source>
        <dbReference type="ARBA" id="ARBA00022679"/>
    </source>
</evidence>
<keyword evidence="5" id="KW-0328">Glycosyltransferase</keyword>
<dbReference type="AlphaFoldDB" id="A0A0K0F457"/>
<evidence type="ECO:0000256" key="5">
    <source>
        <dbReference type="ARBA" id="ARBA00022676"/>
    </source>
</evidence>
<keyword evidence="13" id="KW-1185">Reference proteome</keyword>
<name>A0A0K0F457_STRVS</name>
<keyword evidence="10" id="KW-1133">Transmembrane helix</keyword>
<evidence type="ECO:0000256" key="2">
    <source>
        <dbReference type="ARBA" id="ARBA00004922"/>
    </source>
</evidence>
<evidence type="ECO:0000313" key="14">
    <source>
        <dbReference type="WBParaSite" id="SVE_0359300.2"/>
    </source>
</evidence>
<keyword evidence="9" id="KW-0735">Signal-anchor</keyword>
<evidence type="ECO:0000313" key="13">
    <source>
        <dbReference type="Proteomes" id="UP000035680"/>
    </source>
</evidence>
<comment type="similarity">
    <text evidence="3">Belongs to the glycosyltransferase 31 family. Beta3-Gal-T subfamily.</text>
</comment>
<evidence type="ECO:0000256" key="4">
    <source>
        <dbReference type="ARBA" id="ARBA00012557"/>
    </source>
</evidence>
<proteinExistence type="inferred from homology"/>
<keyword evidence="7" id="KW-0812">Transmembrane</keyword>
<dbReference type="Pfam" id="PF02434">
    <property type="entry name" value="Fringe"/>
    <property type="match status" value="1"/>
</dbReference>
<dbReference type="GO" id="GO:0016020">
    <property type="term" value="C:membrane"/>
    <property type="evidence" value="ECO:0007669"/>
    <property type="project" value="UniProtKB-SubCell"/>
</dbReference>
<dbReference type="InterPro" id="IPR026050">
    <property type="entry name" value="C1GALT1/C1GALT1_chp1"/>
</dbReference>
<evidence type="ECO:0000256" key="7">
    <source>
        <dbReference type="ARBA" id="ARBA00022692"/>
    </source>
</evidence>
<dbReference type="WBParaSite" id="SVE_0359300.2">
    <property type="protein sequence ID" value="SVE_0359300.2"/>
    <property type="gene ID" value="SVE_0359300"/>
</dbReference>
<evidence type="ECO:0000256" key="9">
    <source>
        <dbReference type="ARBA" id="ARBA00022968"/>
    </source>
</evidence>
<keyword evidence="11" id="KW-0472">Membrane</keyword>
<comment type="subcellular location">
    <subcellularLocation>
        <location evidence="1">Membrane</location>
        <topology evidence="1">Single-pass type II membrane protein</topology>
    </subcellularLocation>
</comment>
<organism evidence="13 14">
    <name type="scientific">Strongyloides venezuelensis</name>
    <name type="common">Threadworm</name>
    <dbReference type="NCBI Taxonomy" id="75913"/>
    <lineage>
        <taxon>Eukaryota</taxon>
        <taxon>Metazoa</taxon>
        <taxon>Ecdysozoa</taxon>
        <taxon>Nematoda</taxon>
        <taxon>Chromadorea</taxon>
        <taxon>Rhabditida</taxon>
        <taxon>Tylenchina</taxon>
        <taxon>Panagrolaimomorpha</taxon>
        <taxon>Strongyloidoidea</taxon>
        <taxon>Strongyloididae</taxon>
        <taxon>Strongyloides</taxon>
    </lineage>
</organism>